<dbReference type="AlphaFoldDB" id="A6K754"/>
<protein>
    <submittedName>
        <fullName evidence="2">Similar to Zinc finger protein 133</fullName>
    </submittedName>
</protein>
<dbReference type="EMBL" id="CH474026">
    <property type="protein sequence ID" value="EDL95165.1"/>
    <property type="molecule type" value="Genomic_DNA"/>
</dbReference>
<feature type="region of interest" description="Disordered" evidence="1">
    <location>
        <begin position="62"/>
        <end position="98"/>
    </location>
</feature>
<gene>
    <name evidence="2" type="primary">LOC499900</name>
    <name evidence="2" type="ORF">rCG_27513</name>
</gene>
<evidence type="ECO:0000313" key="2">
    <source>
        <dbReference type="EMBL" id="EDL95165.1"/>
    </source>
</evidence>
<feature type="non-terminal residue" evidence="2">
    <location>
        <position position="98"/>
    </location>
</feature>
<feature type="compositionally biased region" description="Basic and acidic residues" evidence="1">
    <location>
        <begin position="84"/>
        <end position="98"/>
    </location>
</feature>
<evidence type="ECO:0000313" key="3">
    <source>
        <dbReference type="Proteomes" id="UP000234681"/>
    </source>
</evidence>
<reference evidence="2 3" key="1">
    <citation type="submission" date="2005-09" db="EMBL/GenBank/DDBJ databases">
        <authorList>
            <person name="Mural R.J."/>
            <person name="Li P.W."/>
            <person name="Adams M.D."/>
            <person name="Amanatides P.G."/>
            <person name="Baden-Tillson H."/>
            <person name="Barnstead M."/>
            <person name="Chin S.H."/>
            <person name="Dew I."/>
            <person name="Evans C.A."/>
            <person name="Ferriera S."/>
            <person name="Flanigan M."/>
            <person name="Fosler C."/>
            <person name="Glodek A."/>
            <person name="Gu Z."/>
            <person name="Holt R.A."/>
            <person name="Jennings D."/>
            <person name="Kraft C.L."/>
            <person name="Lu F."/>
            <person name="Nguyen T."/>
            <person name="Nusskern D.R."/>
            <person name="Pfannkoch C.M."/>
            <person name="Sitter C."/>
            <person name="Sutton G.G."/>
            <person name="Venter J.C."/>
            <person name="Wang Z."/>
            <person name="Woodage T."/>
            <person name="Zheng X.H."/>
            <person name="Zhong F."/>
        </authorList>
    </citation>
    <scope>NUCLEOTIDE SEQUENCE [LARGE SCALE GENOMIC DNA]</scope>
    <source>
        <strain>BN</strain>
        <strain evidence="3">Sprague-Dawley</strain>
    </source>
</reference>
<dbReference type="Proteomes" id="UP000234681">
    <property type="component" value="Chromosome 3"/>
</dbReference>
<evidence type="ECO:0000256" key="1">
    <source>
        <dbReference type="SAM" id="MobiDB-lite"/>
    </source>
</evidence>
<organism evidence="2 3">
    <name type="scientific">Rattus norvegicus</name>
    <name type="common">Rat</name>
    <dbReference type="NCBI Taxonomy" id="10116"/>
    <lineage>
        <taxon>Eukaryota</taxon>
        <taxon>Metazoa</taxon>
        <taxon>Chordata</taxon>
        <taxon>Craniata</taxon>
        <taxon>Vertebrata</taxon>
        <taxon>Euteleostomi</taxon>
        <taxon>Mammalia</taxon>
        <taxon>Eutheria</taxon>
        <taxon>Euarchontoglires</taxon>
        <taxon>Glires</taxon>
        <taxon>Rodentia</taxon>
        <taxon>Myomorpha</taxon>
        <taxon>Muroidea</taxon>
        <taxon>Muridae</taxon>
        <taxon>Murinae</taxon>
        <taxon>Rattus</taxon>
    </lineage>
</organism>
<name>A6K754_RAT</name>
<sequence>MRPRNGLIIVDGSCRPSAHSWWARGMLEGTHGIQRCGCGFLPGGVEPAEPCSAVPVQRGDVGELQQPGLSGNSIFKTKAHHPARARERDMARGEKMST</sequence>
<accession>A6K754</accession>
<proteinExistence type="predicted"/>